<dbReference type="Proteomes" id="UP001057877">
    <property type="component" value="Chromosome"/>
</dbReference>
<dbReference type="RefSeq" id="WP_258384266.1">
    <property type="nucleotide sequence ID" value="NZ_CP091430.1"/>
</dbReference>
<accession>A0ABY5S2R0</accession>
<gene>
    <name evidence="1" type="ORF">L1F29_22335</name>
</gene>
<evidence type="ECO:0000313" key="2">
    <source>
        <dbReference type="Proteomes" id="UP001057877"/>
    </source>
</evidence>
<dbReference type="EMBL" id="CP091430">
    <property type="protein sequence ID" value="UVI28179.1"/>
    <property type="molecule type" value="Genomic_DNA"/>
</dbReference>
<name>A0ABY5S2R0_9BACL</name>
<sequence length="78" mass="9238">MKKTNEIINELDRTKTKYRSIVQAGIAKWIKDFQEGRIKIATVDDLKKLIEMDIQILKDDITTSKSLEEQELRKSRRM</sequence>
<protein>
    <submittedName>
        <fullName evidence="1">Uncharacterized protein</fullName>
    </submittedName>
</protein>
<evidence type="ECO:0000313" key="1">
    <source>
        <dbReference type="EMBL" id="UVI28179.1"/>
    </source>
</evidence>
<organism evidence="1 2">
    <name type="scientific">Paenibacillus spongiae</name>
    <dbReference type="NCBI Taxonomy" id="2909671"/>
    <lineage>
        <taxon>Bacteria</taxon>
        <taxon>Bacillati</taxon>
        <taxon>Bacillota</taxon>
        <taxon>Bacilli</taxon>
        <taxon>Bacillales</taxon>
        <taxon>Paenibacillaceae</taxon>
        <taxon>Paenibacillus</taxon>
    </lineage>
</organism>
<keyword evidence="2" id="KW-1185">Reference proteome</keyword>
<reference evidence="1" key="1">
    <citation type="submission" date="2022-01" db="EMBL/GenBank/DDBJ databases">
        <title>Paenibacillus spongiae sp. nov., isolated from marine sponge.</title>
        <authorList>
            <person name="Li Z."/>
            <person name="Zhang M."/>
        </authorList>
    </citation>
    <scope>NUCLEOTIDE SEQUENCE</scope>
    <source>
        <strain evidence="1">PHS-Z3</strain>
    </source>
</reference>
<proteinExistence type="predicted"/>